<keyword evidence="1" id="KW-0732">Signal</keyword>
<accession>A0A023G242</accession>
<feature type="signal peptide" evidence="1">
    <location>
        <begin position="1"/>
        <end position="18"/>
    </location>
</feature>
<protein>
    <submittedName>
        <fullName evidence="2">Putative secreted protein</fullName>
    </submittedName>
</protein>
<reference evidence="2" key="1">
    <citation type="submission" date="2014-03" db="EMBL/GenBank/DDBJ databases">
        <title>The sialotranscriptome of Amblyomma triste, Amblyomma parvum and Amblyomma cajennense ticks, uncovered by 454-based RNA-seq.</title>
        <authorList>
            <person name="Garcia G.R."/>
            <person name="Gardinassi L.G."/>
            <person name="Ribeiro J.M."/>
            <person name="Anatrielo E."/>
            <person name="Ferreira B.R."/>
            <person name="Moreira H.N."/>
            <person name="Mafra C."/>
            <person name="Olegario M.M."/>
            <person name="Szabo P.J."/>
            <person name="Miranda-Santos I.K."/>
            <person name="Maruyama S.R."/>
        </authorList>
    </citation>
    <scope>NUCLEOTIDE SEQUENCE</scope>
    <source>
        <strain evidence="2">Araguapaz</strain>
        <tissue evidence="2">Salivary glands</tissue>
    </source>
</reference>
<evidence type="ECO:0000313" key="2">
    <source>
        <dbReference type="EMBL" id="JAC27093.1"/>
    </source>
</evidence>
<organism evidence="2">
    <name type="scientific">Amblyomma parvum</name>
    <name type="common">South American tick</name>
    <dbReference type="NCBI Taxonomy" id="251391"/>
    <lineage>
        <taxon>Eukaryota</taxon>
        <taxon>Metazoa</taxon>
        <taxon>Ecdysozoa</taxon>
        <taxon>Arthropoda</taxon>
        <taxon>Chelicerata</taxon>
        <taxon>Arachnida</taxon>
        <taxon>Acari</taxon>
        <taxon>Parasitiformes</taxon>
        <taxon>Ixodida</taxon>
        <taxon>Ixodoidea</taxon>
        <taxon>Ixodidae</taxon>
        <taxon>Amblyomminae</taxon>
        <taxon>Amblyomma</taxon>
    </lineage>
</organism>
<proteinExistence type="evidence at transcript level"/>
<evidence type="ECO:0000256" key="1">
    <source>
        <dbReference type="SAM" id="SignalP"/>
    </source>
</evidence>
<dbReference type="AlphaFoldDB" id="A0A023G242"/>
<dbReference type="EMBL" id="GBBL01000227">
    <property type="protein sequence ID" value="JAC27093.1"/>
    <property type="molecule type" value="mRNA"/>
</dbReference>
<feature type="chain" id="PRO_5001516083" evidence="1">
    <location>
        <begin position="19"/>
        <end position="85"/>
    </location>
</feature>
<name>A0A023G242_AMBPA</name>
<sequence length="85" mass="9648">MSFCSWLLPLLSCWNCFGHIKQMALLYSWQSIIFCVSPCLYCPTVSEREGMLNSAATLASSLLSELLACQGWCSFMHTWFSIEHS</sequence>